<reference evidence="3 4" key="1">
    <citation type="submission" date="2018-08" db="EMBL/GenBank/DDBJ databases">
        <title>A genome reference for cultivated species of the human gut microbiota.</title>
        <authorList>
            <person name="Zou Y."/>
            <person name="Xue W."/>
            <person name="Luo G."/>
        </authorList>
    </citation>
    <scope>NUCLEOTIDE SEQUENCE [LARGE SCALE GENOMIC DNA]</scope>
    <source>
        <strain evidence="3 4">AF27-12</strain>
    </source>
</reference>
<proteinExistence type="predicted"/>
<comment type="caution">
    <text evidence="3">The sequence shown here is derived from an EMBL/GenBank/DDBJ whole genome shotgun (WGS) entry which is preliminary data.</text>
</comment>
<evidence type="ECO:0000259" key="2">
    <source>
        <dbReference type="Pfam" id="PF21939"/>
    </source>
</evidence>
<dbReference type="PANTHER" id="PTHR19051:SF32">
    <property type="entry name" value="KERATIN-ASSOCIATED PROTEIN 13-3"/>
    <property type="match status" value="1"/>
</dbReference>
<evidence type="ECO:0008006" key="5">
    <source>
        <dbReference type="Google" id="ProtNLM"/>
    </source>
</evidence>
<dbReference type="Proteomes" id="UP000286147">
    <property type="component" value="Unassembled WGS sequence"/>
</dbReference>
<evidence type="ECO:0000313" key="3">
    <source>
        <dbReference type="EMBL" id="RGQ86998.1"/>
    </source>
</evidence>
<feature type="domain" description="Baseplate structural protein Gp10 C-terminal" evidence="2">
    <location>
        <begin position="353"/>
        <end position="504"/>
    </location>
</feature>
<name>A0A412CH22_9FIRM</name>
<gene>
    <name evidence="3" type="ORF">DWY77_00075</name>
</gene>
<dbReference type="Pfam" id="PF12571">
    <property type="entry name" value="Phage_tail_fib"/>
    <property type="match status" value="1"/>
</dbReference>
<dbReference type="AlphaFoldDB" id="A0A412CH22"/>
<dbReference type="EMBL" id="QRTP01000001">
    <property type="protein sequence ID" value="RGQ86998.1"/>
    <property type="molecule type" value="Genomic_DNA"/>
</dbReference>
<feature type="domain" description="Phage tail fibre protein N-terminal" evidence="1">
    <location>
        <begin position="23"/>
        <end position="169"/>
    </location>
</feature>
<evidence type="ECO:0000313" key="4">
    <source>
        <dbReference type="Proteomes" id="UP000286147"/>
    </source>
</evidence>
<dbReference type="SUPFAM" id="SSF88874">
    <property type="entry name" value="Receptor-binding domain of short tail fibre protein gp12"/>
    <property type="match status" value="1"/>
</dbReference>
<dbReference type="PANTHER" id="PTHR19051">
    <property type="entry name" value="KERATIN-ASSOCIATED PROTEIN"/>
    <property type="match status" value="1"/>
</dbReference>
<organism evidence="3 4">
    <name type="scientific">Megamonas rupellensis</name>
    <dbReference type="NCBI Taxonomy" id="491921"/>
    <lineage>
        <taxon>Bacteria</taxon>
        <taxon>Bacillati</taxon>
        <taxon>Bacillota</taxon>
        <taxon>Negativicutes</taxon>
        <taxon>Selenomonadales</taxon>
        <taxon>Selenomonadaceae</taxon>
        <taxon>Megamonas</taxon>
    </lineage>
</organism>
<dbReference type="InterPro" id="IPR022225">
    <property type="entry name" value="Phage_tail_fibre_N"/>
</dbReference>
<dbReference type="Pfam" id="PF21939">
    <property type="entry name" value="Gp10_C"/>
    <property type="match status" value="1"/>
</dbReference>
<protein>
    <recommendedName>
        <fullName evidence="5">Phage tail protein</fullName>
    </recommendedName>
</protein>
<sequence>MNSLQNRSTLLDKQYDTGQFSACIVTNIGKEMIAKSQNGQTLTFTRVALGDGLIDDDDDILSFTKVKNERLSANIAKWVDKQNGQFQIQFRVSNQEVEIGFWQREIGIMAKIDGGEEQLYAYATSGNGADFLYDKTTPIDERIVNIDFVIGNAENVQVIVNGSIIYATIEDLENAIDEHNADENAHDNLIKRLFGSAEATLDSIKLKIKEWAKEVCLPLSGGTMKGNINANGYNITATKFIGNLQGKADSAANADLAAKATTAENANNANNSSVANKLGTSTVGSATKPVYINNGVASAVSVDLSTLAPKASPGLTGTPTAPTANVDTNNTQIATCGFVRNAIAKFAPMLDTMKKIYPVGSIYMSTVSTNPATLFGFGTWEAMPAGRVLLAQGKSSWGTTYNAGSTGGEATHQLTVGEIPSHNHTGSINTAGEHTHSLTLKALWGDGNGSGNGWAGDTRDGGSRTNTFSTVGNHTHTVTINSTGSGQPHNNLQPYISVYMWKRTV</sequence>
<dbReference type="RefSeq" id="WP_118035308.1">
    <property type="nucleotide sequence ID" value="NZ_QRTP01000001.1"/>
</dbReference>
<accession>A0A412CH22</accession>
<dbReference type="InterPro" id="IPR053827">
    <property type="entry name" value="Gp10_C"/>
</dbReference>
<evidence type="ECO:0000259" key="1">
    <source>
        <dbReference type="Pfam" id="PF12571"/>
    </source>
</evidence>